<evidence type="ECO:0000313" key="11">
    <source>
        <dbReference type="EMBL" id="MDQ0203655.1"/>
    </source>
</evidence>
<dbReference type="Pfam" id="PF03734">
    <property type="entry name" value="YkuD"/>
    <property type="match status" value="1"/>
</dbReference>
<comment type="pathway">
    <text evidence="1 9">Cell wall biogenesis; peptidoglycan biosynthesis.</text>
</comment>
<evidence type="ECO:0000313" key="12">
    <source>
        <dbReference type="Proteomes" id="UP001239167"/>
    </source>
</evidence>
<evidence type="ECO:0000256" key="3">
    <source>
        <dbReference type="ARBA" id="ARBA00022676"/>
    </source>
</evidence>
<proteinExistence type="inferred from homology"/>
<keyword evidence="8 9" id="KW-0961">Cell wall biogenesis/degradation</keyword>
<keyword evidence="12" id="KW-1185">Reference proteome</keyword>
<dbReference type="InterPro" id="IPR005490">
    <property type="entry name" value="LD_TPept_cat_dom"/>
</dbReference>
<dbReference type="Gene3D" id="2.40.440.10">
    <property type="entry name" value="L,D-transpeptidase catalytic domain-like"/>
    <property type="match status" value="1"/>
</dbReference>
<dbReference type="Proteomes" id="UP001239167">
    <property type="component" value="Unassembled WGS sequence"/>
</dbReference>
<keyword evidence="7 9" id="KW-0573">Peptidoglycan synthesis</keyword>
<protein>
    <recommendedName>
        <fullName evidence="10">L,D-TPase catalytic domain-containing protein</fullName>
    </recommendedName>
</protein>
<accession>A0ABT9Y836</accession>
<evidence type="ECO:0000256" key="1">
    <source>
        <dbReference type="ARBA" id="ARBA00004752"/>
    </source>
</evidence>
<dbReference type="RefSeq" id="WP_307223743.1">
    <property type="nucleotide sequence ID" value="NZ_CP116940.1"/>
</dbReference>
<dbReference type="PROSITE" id="PS52029">
    <property type="entry name" value="LD_TPASE"/>
    <property type="match status" value="1"/>
</dbReference>
<dbReference type="SUPFAM" id="SSF141523">
    <property type="entry name" value="L,D-transpeptidase catalytic domain-like"/>
    <property type="match status" value="1"/>
</dbReference>
<dbReference type="CDD" id="cd16913">
    <property type="entry name" value="YkuD_like"/>
    <property type="match status" value="1"/>
</dbReference>
<dbReference type="PANTHER" id="PTHR30582">
    <property type="entry name" value="L,D-TRANSPEPTIDASE"/>
    <property type="match status" value="1"/>
</dbReference>
<comment type="caution">
    <text evidence="11">The sequence shown here is derived from an EMBL/GenBank/DDBJ whole genome shotgun (WGS) entry which is preliminary data.</text>
</comment>
<evidence type="ECO:0000256" key="7">
    <source>
        <dbReference type="ARBA" id="ARBA00022984"/>
    </source>
</evidence>
<dbReference type="InterPro" id="IPR038063">
    <property type="entry name" value="Transpep_catalytic_dom"/>
</dbReference>
<keyword evidence="4" id="KW-0808">Transferase</keyword>
<evidence type="ECO:0000259" key="10">
    <source>
        <dbReference type="PROSITE" id="PS52029"/>
    </source>
</evidence>
<evidence type="ECO:0000256" key="2">
    <source>
        <dbReference type="ARBA" id="ARBA00005992"/>
    </source>
</evidence>
<sequence>MIRCFIIIFYAFFVFFTPLSHTNAQEQDSAAPAVDPVRLLINIPARWIRLYNNDICTAAYPVAVGKPATPTPTGNFKVIDKEINPTWIDPDDLSVQIPSGEDNPLGYRWIGIGGNYGIHGTNRPSSIGSFTSNGCVRVKEENIEALFPKVEIGTPVKIIYDRLVVEKASNGSIAYYIYPDIYNTQALTVGSVIDRLKTFGVENFADIPSIREEISLANGSANYVGFPINLAFEDRMLPFKAVKTGSGIYLPAYALAAAANLSIDWDEKSKMLNSKYGSSAGIVKNDVVYINLLDVDKVFNLQRDWQSPEFLRLLIKNSSTDAPKEAFPSAKGVSKQMHLL</sequence>
<reference evidence="11 12" key="1">
    <citation type="submission" date="2023-07" db="EMBL/GenBank/DDBJ databases">
        <title>Genomic Encyclopedia of Type Strains, Phase IV (KMG-IV): sequencing the most valuable type-strain genomes for metagenomic binning, comparative biology and taxonomic classification.</title>
        <authorList>
            <person name="Goeker M."/>
        </authorList>
    </citation>
    <scope>NUCLEOTIDE SEQUENCE [LARGE SCALE GENOMIC DNA]</scope>
    <source>
        <strain evidence="11 12">DSM 16980</strain>
    </source>
</reference>
<gene>
    <name evidence="11" type="ORF">J2S01_001372</name>
</gene>
<evidence type="ECO:0000256" key="8">
    <source>
        <dbReference type="ARBA" id="ARBA00023316"/>
    </source>
</evidence>
<evidence type="ECO:0000256" key="6">
    <source>
        <dbReference type="ARBA" id="ARBA00022960"/>
    </source>
</evidence>
<dbReference type="InterPro" id="IPR050979">
    <property type="entry name" value="LD-transpeptidase"/>
</dbReference>
<evidence type="ECO:0000256" key="5">
    <source>
        <dbReference type="ARBA" id="ARBA00022801"/>
    </source>
</evidence>
<evidence type="ECO:0000256" key="4">
    <source>
        <dbReference type="ARBA" id="ARBA00022679"/>
    </source>
</evidence>
<keyword evidence="6 9" id="KW-0133">Cell shape</keyword>
<keyword evidence="5" id="KW-0378">Hydrolase</keyword>
<comment type="similarity">
    <text evidence="2">Belongs to the YkuD family.</text>
</comment>
<feature type="active site" description="Nucleophile" evidence="9">
    <location>
        <position position="135"/>
    </location>
</feature>
<feature type="domain" description="L,D-TPase catalytic" evidence="10">
    <location>
        <begin position="37"/>
        <end position="159"/>
    </location>
</feature>
<keyword evidence="3" id="KW-0328">Glycosyltransferase</keyword>
<dbReference type="EMBL" id="JAUSUE010000008">
    <property type="protein sequence ID" value="MDQ0203655.1"/>
    <property type="molecule type" value="Genomic_DNA"/>
</dbReference>
<evidence type="ECO:0000256" key="9">
    <source>
        <dbReference type="PROSITE-ProRule" id="PRU01373"/>
    </source>
</evidence>
<organism evidence="11 12">
    <name type="scientific">Pectinatus haikarae</name>
    <dbReference type="NCBI Taxonomy" id="349096"/>
    <lineage>
        <taxon>Bacteria</taxon>
        <taxon>Bacillati</taxon>
        <taxon>Bacillota</taxon>
        <taxon>Negativicutes</taxon>
        <taxon>Selenomonadales</taxon>
        <taxon>Selenomonadaceae</taxon>
        <taxon>Pectinatus</taxon>
    </lineage>
</organism>
<dbReference type="PANTHER" id="PTHR30582:SF24">
    <property type="entry name" value="L,D-TRANSPEPTIDASE ERFK_SRFK-RELATED"/>
    <property type="match status" value="1"/>
</dbReference>
<feature type="active site" description="Proton donor/acceptor" evidence="9">
    <location>
        <position position="119"/>
    </location>
</feature>
<name>A0ABT9Y836_9FIRM</name>